<evidence type="ECO:0000313" key="2">
    <source>
        <dbReference type="EMBL" id="OLY78885.1"/>
    </source>
</evidence>
<dbReference type="InterPro" id="IPR011990">
    <property type="entry name" value="TPR-like_helical_dom_sf"/>
</dbReference>
<feature type="region of interest" description="Disordered" evidence="1">
    <location>
        <begin position="1"/>
        <end position="21"/>
    </location>
</feature>
<keyword evidence="3" id="KW-1185">Reference proteome</keyword>
<reference evidence="2 3" key="1">
    <citation type="journal article" date="2016" name="Mol. Biol. Evol.">
        <title>Genome-Wide Survey of Gut Fungi (Harpellales) Reveals the First Horizontally Transferred Ubiquitin Gene from a Mosquito Host.</title>
        <authorList>
            <person name="Wang Y."/>
            <person name="White M.M."/>
            <person name="Kvist S."/>
            <person name="Moncalvo J.M."/>
        </authorList>
    </citation>
    <scope>NUCLEOTIDE SEQUENCE [LARGE SCALE GENOMIC DNA]</scope>
    <source>
        <strain evidence="2 3">ALG-7-W6</strain>
    </source>
</reference>
<sequence length="655" mass="73654">MSEFNNSNSKSSNKTGIGNKCSNSENNNVLNNIWDILCNTNDPGLKTRLPSDLERQERIKKSTYYSDMGVKNCILGVEPVNNFLSGQDESMIPTRINESTLFSGLLGNSISFFASGSYYLVCAINSLDDFDDDLDIDVDYTYKGEFKLKSFAGILPVNRALTESRRWFAKAALESPSSVLIWLSFGYTFYIVNDFEKAIQVLKTALYFSCPLAILSNEGLGNSGRITDLDENFNSFLNLEIQKMKLGKWSSLPLSFLGSCYLSSNDLENSKLCFDMIISDALSISLEDLYSDHISKYFLQDGQIDFGEISDFFPEDFFLVFDPMLFNEIGILKFKLKNYEESILWILCAIYFSFKNEEMGKYFDTYGSHSMDNNKKTVELRAVMFLNLSHCYRNMGLLVTALKFSQIALELDQGNPEILLEQALVYYLLSPSNSEGSSEDFERYEVLASKLFDSIGITEFDEISHDSNILVCIDICHQILAVNPYNSLAAELAEMSLEIAATSSKPLPQGDDENGIQDYLGFSGTETAQMMSELDNYLFGSDKDELGLFCDFTESDGNSSNKFVRLGTPPSHSVSIPHTSGFEHGFKLPDEVLFDHEEDPFLDTPKSQNYEPVMFESKLEAARGLESFDGTGSLDREETDESDSYEGSDMELDLE</sequence>
<evidence type="ECO:0000313" key="3">
    <source>
        <dbReference type="Proteomes" id="UP000187455"/>
    </source>
</evidence>
<gene>
    <name evidence="2" type="ORF">AYI68_g7058</name>
</gene>
<proteinExistence type="predicted"/>
<accession>A0A1R0GPR6</accession>
<feature type="compositionally biased region" description="Acidic residues" evidence="1">
    <location>
        <begin position="637"/>
        <end position="655"/>
    </location>
</feature>
<organism evidence="2 3">
    <name type="scientific">Smittium mucronatum</name>
    <dbReference type="NCBI Taxonomy" id="133383"/>
    <lineage>
        <taxon>Eukaryota</taxon>
        <taxon>Fungi</taxon>
        <taxon>Fungi incertae sedis</taxon>
        <taxon>Zoopagomycota</taxon>
        <taxon>Kickxellomycotina</taxon>
        <taxon>Harpellomycetes</taxon>
        <taxon>Harpellales</taxon>
        <taxon>Legeriomycetaceae</taxon>
        <taxon>Smittium</taxon>
    </lineage>
</organism>
<feature type="region of interest" description="Disordered" evidence="1">
    <location>
        <begin position="626"/>
        <end position="655"/>
    </location>
</feature>
<dbReference type="STRING" id="133383.A0A1R0GPR6"/>
<protein>
    <submittedName>
        <fullName evidence="2">Uncharacterized protein</fullName>
    </submittedName>
</protein>
<dbReference type="AlphaFoldDB" id="A0A1R0GPR6"/>
<dbReference type="SUPFAM" id="SSF48452">
    <property type="entry name" value="TPR-like"/>
    <property type="match status" value="1"/>
</dbReference>
<comment type="caution">
    <text evidence="2">The sequence shown here is derived from an EMBL/GenBank/DDBJ whole genome shotgun (WGS) entry which is preliminary data.</text>
</comment>
<dbReference type="Gene3D" id="1.25.40.10">
    <property type="entry name" value="Tetratricopeptide repeat domain"/>
    <property type="match status" value="1"/>
</dbReference>
<dbReference type="EMBL" id="LSSL01005363">
    <property type="protein sequence ID" value="OLY78885.1"/>
    <property type="molecule type" value="Genomic_DNA"/>
</dbReference>
<name>A0A1R0GPR6_9FUNG</name>
<dbReference type="OrthoDB" id="10006270at2759"/>
<dbReference type="Proteomes" id="UP000187455">
    <property type="component" value="Unassembled WGS sequence"/>
</dbReference>
<evidence type="ECO:0000256" key="1">
    <source>
        <dbReference type="SAM" id="MobiDB-lite"/>
    </source>
</evidence>